<sequence>MICAKNSEGPLSCHTGAESLSRVALARRRLDAIRCLNRIHREEDASRAFQPGVELDQEETQGEGPHTAERDAAADSVERLEDLAYASSMRDMSAQGAMATLVGNRGRYLIRSACVTLGRGCSPDWDPAEAHADLSQELPPLSLAKMSRRQALLELGPGGTWEITNTGRLPVRVNGQELAAGCAYEVPDLSLVEIGTAALLFMSNPAAAERCTGGSGALPSQ</sequence>
<organism evidence="3">
    <name type="scientific">Tetraselmis sp. GSL018</name>
    <dbReference type="NCBI Taxonomy" id="582737"/>
    <lineage>
        <taxon>Eukaryota</taxon>
        <taxon>Viridiplantae</taxon>
        <taxon>Chlorophyta</taxon>
        <taxon>core chlorophytes</taxon>
        <taxon>Chlorodendrophyceae</taxon>
        <taxon>Chlorodendrales</taxon>
        <taxon>Chlorodendraceae</taxon>
        <taxon>Tetraselmis</taxon>
    </lineage>
</organism>
<dbReference type="GO" id="GO:0002151">
    <property type="term" value="F:G-quadruplex RNA binding"/>
    <property type="evidence" value="ECO:0007669"/>
    <property type="project" value="InterPro"/>
</dbReference>
<evidence type="ECO:0000259" key="2">
    <source>
        <dbReference type="PROSITE" id="PS50006"/>
    </source>
</evidence>
<dbReference type="PANTHER" id="PTHR13233">
    <property type="entry name" value="MICROSPHERULE PROTEIN 1"/>
    <property type="match status" value="1"/>
</dbReference>
<dbReference type="InterPro" id="IPR037912">
    <property type="entry name" value="MCRS1"/>
</dbReference>
<reference evidence="3" key="1">
    <citation type="submission" date="2014-05" db="EMBL/GenBank/DDBJ databases">
        <title>The transcriptome of the halophilic microalga Tetraselmis sp. GSL018 isolated from the Great Salt Lake, Utah.</title>
        <authorList>
            <person name="Jinkerson R.E."/>
            <person name="D'Adamo S."/>
            <person name="Posewitz M.C."/>
        </authorList>
    </citation>
    <scope>NUCLEOTIDE SEQUENCE</scope>
    <source>
        <strain evidence="3">GSL018</strain>
    </source>
</reference>
<protein>
    <submittedName>
        <fullName evidence="3">Microspherule protein 1</fullName>
    </submittedName>
</protein>
<dbReference type="GO" id="GO:0045944">
    <property type="term" value="P:positive regulation of transcription by RNA polymerase II"/>
    <property type="evidence" value="ECO:0007669"/>
    <property type="project" value="TreeGrafter"/>
</dbReference>
<dbReference type="AlphaFoldDB" id="A0A061RC96"/>
<feature type="compositionally biased region" description="Basic and acidic residues" evidence="1">
    <location>
        <begin position="66"/>
        <end position="75"/>
    </location>
</feature>
<dbReference type="GO" id="GO:0044545">
    <property type="term" value="C:NSL complex"/>
    <property type="evidence" value="ECO:0007669"/>
    <property type="project" value="TreeGrafter"/>
</dbReference>
<accession>A0A061RC96</accession>
<dbReference type="PANTHER" id="PTHR13233:SF0">
    <property type="entry name" value="MICROSPHERULE PROTEIN 1"/>
    <property type="match status" value="1"/>
</dbReference>
<dbReference type="GO" id="GO:0071339">
    <property type="term" value="C:MLL1 complex"/>
    <property type="evidence" value="ECO:0007669"/>
    <property type="project" value="InterPro"/>
</dbReference>
<dbReference type="InterPro" id="IPR008984">
    <property type="entry name" value="SMAD_FHA_dom_sf"/>
</dbReference>
<dbReference type="EMBL" id="GBEZ01017972">
    <property type="protein sequence ID" value="JAC68414.1"/>
    <property type="molecule type" value="Transcribed_RNA"/>
</dbReference>
<dbReference type="PROSITE" id="PS50006">
    <property type="entry name" value="FHA_DOMAIN"/>
    <property type="match status" value="1"/>
</dbReference>
<feature type="domain" description="FHA" evidence="2">
    <location>
        <begin position="115"/>
        <end position="178"/>
    </location>
</feature>
<evidence type="ECO:0000256" key="1">
    <source>
        <dbReference type="SAM" id="MobiDB-lite"/>
    </source>
</evidence>
<feature type="region of interest" description="Disordered" evidence="1">
    <location>
        <begin position="47"/>
        <end position="75"/>
    </location>
</feature>
<name>A0A061RC96_9CHLO</name>
<dbReference type="GO" id="GO:0031011">
    <property type="term" value="C:Ino80 complex"/>
    <property type="evidence" value="ECO:0007669"/>
    <property type="project" value="InterPro"/>
</dbReference>
<evidence type="ECO:0000313" key="3">
    <source>
        <dbReference type="EMBL" id="JAC68414.1"/>
    </source>
</evidence>
<gene>
    <name evidence="3" type="primary">MCRS1</name>
    <name evidence="3" type="ORF">TSPGSL018_8768</name>
</gene>
<proteinExistence type="predicted"/>
<dbReference type="SUPFAM" id="SSF49879">
    <property type="entry name" value="SMAD/FHA domain"/>
    <property type="match status" value="1"/>
</dbReference>
<dbReference type="InterPro" id="IPR000253">
    <property type="entry name" value="FHA_dom"/>
</dbReference>